<dbReference type="CDD" id="cd18808">
    <property type="entry name" value="SF1_C_Upf1"/>
    <property type="match status" value="1"/>
</dbReference>
<evidence type="ECO:0000256" key="5">
    <source>
        <dbReference type="ARBA" id="ARBA00022840"/>
    </source>
</evidence>
<dbReference type="Pfam" id="PF13086">
    <property type="entry name" value="AAA_11"/>
    <property type="match status" value="2"/>
</dbReference>
<dbReference type="EMBL" id="CP000386">
    <property type="protein sequence ID" value="ABG04749.1"/>
    <property type="molecule type" value="Genomic_DNA"/>
</dbReference>
<feature type="domain" description="DNA2/NAM7 helicase helicase" evidence="7">
    <location>
        <begin position="1080"/>
        <end position="1122"/>
    </location>
</feature>
<keyword evidence="2" id="KW-0547">Nucleotide-binding</keyword>
<dbReference type="KEGG" id="rxy:Rxyl_1790"/>
<dbReference type="SUPFAM" id="SSF52540">
    <property type="entry name" value="P-loop containing nucleoside triphosphate hydrolases"/>
    <property type="match status" value="1"/>
</dbReference>
<evidence type="ECO:0000256" key="6">
    <source>
        <dbReference type="SAM" id="MobiDB-lite"/>
    </source>
</evidence>
<gene>
    <name evidence="9" type="ordered locus">Rxyl_1790</name>
</gene>
<feature type="region of interest" description="Disordered" evidence="6">
    <location>
        <begin position="27"/>
        <end position="49"/>
    </location>
</feature>
<evidence type="ECO:0000256" key="1">
    <source>
        <dbReference type="ARBA" id="ARBA00007913"/>
    </source>
</evidence>
<dbReference type="Gene3D" id="3.40.50.300">
    <property type="entry name" value="P-loop containing nucleotide triphosphate hydrolases"/>
    <property type="match status" value="2"/>
</dbReference>
<dbReference type="GO" id="GO:0016787">
    <property type="term" value="F:hydrolase activity"/>
    <property type="evidence" value="ECO:0007669"/>
    <property type="project" value="UniProtKB-KW"/>
</dbReference>
<dbReference type="RefSeq" id="WP_011564765.1">
    <property type="nucleotide sequence ID" value="NC_008148.1"/>
</dbReference>
<evidence type="ECO:0000256" key="2">
    <source>
        <dbReference type="ARBA" id="ARBA00022741"/>
    </source>
</evidence>
<dbReference type="HOGENOM" id="CLU_264822_0_0_11"/>
<evidence type="ECO:0000313" key="10">
    <source>
        <dbReference type="Proteomes" id="UP000006637"/>
    </source>
</evidence>
<dbReference type="InterPro" id="IPR050534">
    <property type="entry name" value="Coronavir_polyprotein_1ab"/>
</dbReference>
<evidence type="ECO:0000259" key="8">
    <source>
        <dbReference type="Pfam" id="PF13087"/>
    </source>
</evidence>
<sequence length="1427" mass="158874">MPLLAKKAISQYFRTGCRRQLRLNLSPDTQRFRPEREAQGMPPRQRPRPGLEQIARLGEEWQAAKLRDLAETFGEGAVVGEACTNSAGQRRYRSLPLEGALSGARPGRFLVEAEYAVGPAFESALGITSLRGRYGLEYAGVRPDIIQVLPPGCFSRSVDPSGETRALGAGDTRPQLRVIDVKLTAEPSPGYFAEVAYYTMALAGWLADRGLDHRFVAVPEGAVWPGSHNASRLVVAHREMGGGGPDGARLREALEQDLEPVPFEVFAQRLRRFFREELPQVLSTPWRELPWHVDNRCKGCDYLGYPWVSGGERTDHPDHCMPEAEREGHLSRVAFVSRGAGAALRERGVKDVEALAARSPEDPVFGAHHVLKATRTVVSGRAEALKTGVAAIPKDSGTSAVMPRWTDLRVFLSADFDVGSAITLSFGLKAFWIEPRPFGSHDTAPRRHRRWGAESFVVDLRDLEAERRELMAFLERIATILEEACELDGRSTVQFYLWDSLQLEHLSRVVGRHLGAILDREGLWHLAWLFPPEELLQNPALSTRQSPITTVRDVVRSVLAVPVPHYYSLLETARRYHPQSLPENLRRFDVHPLFEDALSDQIPSERAHEIWSRSTSPRHWSTQIGTLRRTVAQRLTALEAVVRRLEGDLRPRLPNQAAPRIQAIRPPQTPPRLSFDGQLWYAFARLDAGLQQLEVQELRALPPHAREAKFECARLPERLLGSDEVRALAALGLRPRPGRRVYRLSPDSREVKFKEGDFELALAPEGWPDFLDRSLKSVTEGTPLEEACASEYQRRMGEVTKVAVAGIDRDRGLIALDPRPLPGCPRLEDLEEAGIAGFDSDVVLDRVYTDYFTRKLRDALQAIGNPPAARDDPLVRRALGRIRARGARATAHTPPADFLWGARTMHETRVGRELGPVRRALEGAGLGLNPTQWRAWEEALTRRLSLIWGPPGTGKSRTARAVILGAVLEAHQQKKPIRVLVCAQNYNAMDVVLLGVYEQLKALLPEDDFRLYRVRSHTRPRDTGVPEEIDTGLDRSRPTERLVGLSERLEARRGITVVGATPNQVHNLLKVSCGEARGELFDLILIDEASQMDVALSILALCSLAKGGSVVLAGDPKQLPPIRQADPPLGLEAMVGSVYAFCADCHGVEPVMLDVNYRSNATLVGFSLEAGYEPTLRSHSPDLRLNLLEPLPKERPEGWPASLCWTPEWAALLDSDHPAACFVYPEGRSSQWNRFEADTVAALITLLYGRAAGLSGERDPATGRPLPVRGRPYSPEEFWKRAVGVVTPHRAQQGLIVSRLRKVFPEVEPELIRGAVDTVERFQGQERDVILASYALGDPDAIADEDEFLMSENRFNVMASRPRAKLVVFVSREVVDHLPEDLDVLRGSRLLKVFVDSFCREERPAVLGFLEGGARRTVPGTLRRRGG</sequence>
<feature type="domain" description="DNA2/NAM7 helicase-like C-terminal" evidence="8">
    <location>
        <begin position="1145"/>
        <end position="1371"/>
    </location>
</feature>
<keyword evidence="5" id="KW-0067">ATP-binding</keyword>
<dbReference type="eggNOG" id="COG1112">
    <property type="taxonomic scope" value="Bacteria"/>
</dbReference>
<dbReference type="STRING" id="266117.Rxyl_1790"/>
<evidence type="ECO:0000256" key="3">
    <source>
        <dbReference type="ARBA" id="ARBA00022801"/>
    </source>
</evidence>
<keyword evidence="4 9" id="KW-0347">Helicase</keyword>
<reference evidence="9 10" key="1">
    <citation type="submission" date="2006-06" db="EMBL/GenBank/DDBJ databases">
        <title>Complete sequence of Rubrobacter xylanophilus DSM 9941.</title>
        <authorList>
            <consortium name="US DOE Joint Genome Institute"/>
            <person name="Copeland A."/>
            <person name="Lucas S."/>
            <person name="Lapidus A."/>
            <person name="Barry K."/>
            <person name="Detter J.C."/>
            <person name="Glavina del Rio T."/>
            <person name="Hammon N."/>
            <person name="Israni S."/>
            <person name="Dalin E."/>
            <person name="Tice H."/>
            <person name="Pitluck S."/>
            <person name="Munk A.C."/>
            <person name="Brettin T."/>
            <person name="Bruce D."/>
            <person name="Han C."/>
            <person name="Tapia R."/>
            <person name="Gilna P."/>
            <person name="Schmutz J."/>
            <person name="Larimer F."/>
            <person name="Land M."/>
            <person name="Hauser L."/>
            <person name="Kyrpides N."/>
            <person name="Lykidis A."/>
            <person name="da Costa M.S."/>
            <person name="Rainey F.A."/>
            <person name="Empadinhas N."/>
            <person name="Jolivet E."/>
            <person name="Battista J.R."/>
            <person name="Richardson P."/>
        </authorList>
    </citation>
    <scope>NUCLEOTIDE SEQUENCE [LARGE SCALE GENOMIC DNA]</scope>
    <source>
        <strain evidence="10">DSM 9941 / NBRC 16129 / PRD-1</strain>
    </source>
</reference>
<keyword evidence="10" id="KW-1185">Reference proteome</keyword>
<name>Q1AV29_RUBXD</name>
<dbReference type="eggNOG" id="COG0507">
    <property type="taxonomic scope" value="Bacteria"/>
</dbReference>
<dbReference type="Pfam" id="PF13087">
    <property type="entry name" value="AAA_12"/>
    <property type="match status" value="1"/>
</dbReference>
<dbReference type="GO" id="GO:0005524">
    <property type="term" value="F:ATP binding"/>
    <property type="evidence" value="ECO:0007669"/>
    <property type="project" value="UniProtKB-KW"/>
</dbReference>
<dbReference type="InterPro" id="IPR027417">
    <property type="entry name" value="P-loop_NTPase"/>
</dbReference>
<evidence type="ECO:0000313" key="9">
    <source>
        <dbReference type="EMBL" id="ABG04749.1"/>
    </source>
</evidence>
<dbReference type="InterPro" id="IPR041679">
    <property type="entry name" value="DNA2/NAM7-like_C"/>
</dbReference>
<proteinExistence type="inferred from homology"/>
<dbReference type="OrthoDB" id="9757917at2"/>
<feature type="domain" description="DNA2/NAM7 helicase helicase" evidence="7">
    <location>
        <begin position="928"/>
        <end position="1018"/>
    </location>
</feature>
<comment type="similarity">
    <text evidence="1">Belongs to the DNA2/NAM7 helicase family.</text>
</comment>
<dbReference type="PANTHER" id="PTHR43788:SF8">
    <property type="entry name" value="DNA-BINDING PROTEIN SMUBP-2"/>
    <property type="match status" value="1"/>
</dbReference>
<dbReference type="InterPro" id="IPR041677">
    <property type="entry name" value="DNA2/NAM7_AAA_11"/>
</dbReference>
<dbReference type="Proteomes" id="UP000006637">
    <property type="component" value="Chromosome"/>
</dbReference>
<organism evidence="9 10">
    <name type="scientific">Rubrobacter xylanophilus (strain DSM 9941 / JCM 11954 / NBRC 16129 / PRD-1)</name>
    <dbReference type="NCBI Taxonomy" id="266117"/>
    <lineage>
        <taxon>Bacteria</taxon>
        <taxon>Bacillati</taxon>
        <taxon>Actinomycetota</taxon>
        <taxon>Rubrobacteria</taxon>
        <taxon>Rubrobacterales</taxon>
        <taxon>Rubrobacteraceae</taxon>
        <taxon>Rubrobacter</taxon>
    </lineage>
</organism>
<dbReference type="InterPro" id="IPR047187">
    <property type="entry name" value="SF1_C_Upf1"/>
</dbReference>
<accession>Q1AV29</accession>
<protein>
    <submittedName>
        <fullName evidence="9">Superfamily I DNA and RNA helicases and helicase subunits-like protein</fullName>
    </submittedName>
</protein>
<dbReference type="GO" id="GO:0043139">
    <property type="term" value="F:5'-3' DNA helicase activity"/>
    <property type="evidence" value="ECO:0007669"/>
    <property type="project" value="TreeGrafter"/>
</dbReference>
<evidence type="ECO:0000256" key="4">
    <source>
        <dbReference type="ARBA" id="ARBA00022806"/>
    </source>
</evidence>
<evidence type="ECO:0000259" key="7">
    <source>
        <dbReference type="Pfam" id="PF13086"/>
    </source>
</evidence>
<dbReference type="PANTHER" id="PTHR43788">
    <property type="entry name" value="DNA2/NAM7 HELICASE FAMILY MEMBER"/>
    <property type="match status" value="1"/>
</dbReference>
<keyword evidence="3" id="KW-0378">Hydrolase</keyword>